<dbReference type="AlphaFoldDB" id="A0A4R3QAC7"/>
<sequence>MCSSSWLFSQLRADWARYKALRSAITSSLRPYQGLPEIDYPFHDRDALVTNCGRICIYRKKVNISTVLAGQKLGLKEVDDGIWLVSFMHYDLGYIDLEQRTLQTIDNPFGTRLSPMC</sequence>
<reference evidence="1 2" key="1">
    <citation type="submission" date="2019-03" db="EMBL/GenBank/DDBJ databases">
        <title>Genomic Encyclopedia of Type Strains, Phase IV (KMG-V): Genome sequencing to study the core and pangenomes of soil and plant-associated prokaryotes.</title>
        <authorList>
            <person name="Whitman W."/>
        </authorList>
    </citation>
    <scope>NUCLEOTIDE SEQUENCE [LARGE SCALE GENOMIC DNA]</scope>
    <source>
        <strain evidence="1 2">Hc14</strain>
    </source>
</reference>
<dbReference type="Proteomes" id="UP000294576">
    <property type="component" value="Unassembled WGS sequence"/>
</dbReference>
<comment type="caution">
    <text evidence="1">The sequence shown here is derived from an EMBL/GenBank/DDBJ whole genome shotgun (WGS) entry which is preliminary data.</text>
</comment>
<accession>A0A4R3QAC7</accession>
<proteinExistence type="predicted"/>
<organism evidence="1 2">
    <name type="scientific">Rhizobium sullae</name>
    <name type="common">Rhizobium hedysari</name>
    <dbReference type="NCBI Taxonomy" id="50338"/>
    <lineage>
        <taxon>Bacteria</taxon>
        <taxon>Pseudomonadati</taxon>
        <taxon>Pseudomonadota</taxon>
        <taxon>Alphaproteobacteria</taxon>
        <taxon>Hyphomicrobiales</taxon>
        <taxon>Rhizobiaceae</taxon>
        <taxon>Rhizobium/Agrobacterium group</taxon>
        <taxon>Rhizobium</taxon>
    </lineage>
</organism>
<name>A0A4R3QAC7_RHISU</name>
<protein>
    <recommendedName>
        <fullName evidence="3">Transposase</fullName>
    </recommendedName>
</protein>
<gene>
    <name evidence="1" type="ORF">EV132_105134</name>
</gene>
<evidence type="ECO:0000313" key="1">
    <source>
        <dbReference type="EMBL" id="TCU16382.1"/>
    </source>
</evidence>
<evidence type="ECO:0000313" key="2">
    <source>
        <dbReference type="Proteomes" id="UP000294576"/>
    </source>
</evidence>
<evidence type="ECO:0008006" key="3">
    <source>
        <dbReference type="Google" id="ProtNLM"/>
    </source>
</evidence>
<dbReference type="EMBL" id="SMBH01000005">
    <property type="protein sequence ID" value="TCU16382.1"/>
    <property type="molecule type" value="Genomic_DNA"/>
</dbReference>